<accession>A0A178XKU2</accession>
<evidence type="ECO:0000259" key="2">
    <source>
        <dbReference type="PROSITE" id="PS50405"/>
    </source>
</evidence>
<dbReference type="RefSeq" id="WP_064244282.1">
    <property type="nucleotide sequence ID" value="NZ_LPUX01000065.1"/>
</dbReference>
<dbReference type="PANTHER" id="PTHR44051:SF8">
    <property type="entry name" value="GLUTATHIONE S-TRANSFERASE GSTA"/>
    <property type="match status" value="1"/>
</dbReference>
<sequence length="224" mass="25344">MALTLYIHPLASFCHKVLIALYEAGTPFEARTVDLLDPEENARYLEVWPVGKIPVLHDGARDRIVPETSIIIEYLDRHYPGSEPLIPREAALALEARLWDRFFDLYIQVPMQKIVTDTLRASGENDRRGVSDAHASLAVAYDLAERQLKGRRFAVGETFTIADCAAAPALFYAGIVQPFSGTHPDLSAYFERLLERPSFQRTLAEAKPYFDMFPYKEAIPARFL</sequence>
<dbReference type="AlphaFoldDB" id="A0A178XKU2"/>
<dbReference type="PROSITE" id="PS50404">
    <property type="entry name" value="GST_NTER"/>
    <property type="match status" value="1"/>
</dbReference>
<organism evidence="3 4">
    <name type="scientific">Sinorhizobium glycinis</name>
    <dbReference type="NCBI Taxonomy" id="1472378"/>
    <lineage>
        <taxon>Bacteria</taxon>
        <taxon>Pseudomonadati</taxon>
        <taxon>Pseudomonadota</taxon>
        <taxon>Alphaproteobacteria</taxon>
        <taxon>Hyphomicrobiales</taxon>
        <taxon>Rhizobiaceae</taxon>
        <taxon>Sinorhizobium/Ensifer group</taxon>
        <taxon>Sinorhizobium</taxon>
    </lineage>
</organism>
<keyword evidence="4" id="KW-1185">Reference proteome</keyword>
<dbReference type="PANTHER" id="PTHR44051">
    <property type="entry name" value="GLUTATHIONE S-TRANSFERASE-RELATED"/>
    <property type="match status" value="1"/>
</dbReference>
<dbReference type="InterPro" id="IPR004046">
    <property type="entry name" value="GST_C"/>
</dbReference>
<dbReference type="Pfam" id="PF00043">
    <property type="entry name" value="GST_C"/>
    <property type="match status" value="1"/>
</dbReference>
<dbReference type="SFLD" id="SFLDG00358">
    <property type="entry name" value="Main_(cytGST)"/>
    <property type="match status" value="1"/>
</dbReference>
<dbReference type="InterPro" id="IPR036249">
    <property type="entry name" value="Thioredoxin-like_sf"/>
</dbReference>
<dbReference type="OrthoDB" id="9782992at2"/>
<dbReference type="Pfam" id="PF13417">
    <property type="entry name" value="GST_N_3"/>
    <property type="match status" value="1"/>
</dbReference>
<dbReference type="SFLD" id="SFLDS00019">
    <property type="entry name" value="Glutathione_Transferase_(cytos"/>
    <property type="match status" value="1"/>
</dbReference>
<evidence type="ECO:0000259" key="1">
    <source>
        <dbReference type="PROSITE" id="PS50404"/>
    </source>
</evidence>
<dbReference type="InterPro" id="IPR040079">
    <property type="entry name" value="Glutathione_S-Trfase"/>
</dbReference>
<gene>
    <name evidence="3" type="ORF">AU381_16920</name>
</gene>
<dbReference type="EMBL" id="LPUX01000065">
    <property type="protein sequence ID" value="OAP35861.1"/>
    <property type="molecule type" value="Genomic_DNA"/>
</dbReference>
<proteinExistence type="predicted"/>
<dbReference type="InterPro" id="IPR010987">
    <property type="entry name" value="Glutathione-S-Trfase_C-like"/>
</dbReference>
<dbReference type="SUPFAM" id="SSF52833">
    <property type="entry name" value="Thioredoxin-like"/>
    <property type="match status" value="1"/>
</dbReference>
<dbReference type="PROSITE" id="PS50405">
    <property type="entry name" value="GST_CTER"/>
    <property type="match status" value="1"/>
</dbReference>
<protein>
    <submittedName>
        <fullName evidence="3">Glutathione S-transferase</fullName>
    </submittedName>
</protein>
<dbReference type="InterPro" id="IPR036282">
    <property type="entry name" value="Glutathione-S-Trfase_C_sf"/>
</dbReference>
<feature type="domain" description="GST N-terminal" evidence="1">
    <location>
        <begin position="1"/>
        <end position="83"/>
    </location>
</feature>
<dbReference type="InterPro" id="IPR004045">
    <property type="entry name" value="Glutathione_S-Trfase_N"/>
</dbReference>
<evidence type="ECO:0000313" key="4">
    <source>
        <dbReference type="Proteomes" id="UP000094025"/>
    </source>
</evidence>
<dbReference type="GO" id="GO:0016740">
    <property type="term" value="F:transferase activity"/>
    <property type="evidence" value="ECO:0007669"/>
    <property type="project" value="UniProtKB-KW"/>
</dbReference>
<comment type="caution">
    <text evidence="3">The sequence shown here is derived from an EMBL/GenBank/DDBJ whole genome shotgun (WGS) entry which is preliminary data.</text>
</comment>
<dbReference type="Proteomes" id="UP000094025">
    <property type="component" value="Unassembled WGS sequence"/>
</dbReference>
<feature type="domain" description="GST C-terminal" evidence="2">
    <location>
        <begin position="89"/>
        <end position="218"/>
    </location>
</feature>
<dbReference type="STRING" id="1472378.AU381_16920"/>
<dbReference type="CDD" id="cd00299">
    <property type="entry name" value="GST_C_family"/>
    <property type="match status" value="1"/>
</dbReference>
<name>A0A178XKU2_9HYPH</name>
<dbReference type="SUPFAM" id="SSF47616">
    <property type="entry name" value="GST C-terminal domain-like"/>
    <property type="match status" value="1"/>
</dbReference>
<dbReference type="Gene3D" id="3.40.30.10">
    <property type="entry name" value="Glutaredoxin"/>
    <property type="match status" value="1"/>
</dbReference>
<keyword evidence="3" id="KW-0808">Transferase</keyword>
<dbReference type="CDD" id="cd00570">
    <property type="entry name" value="GST_N_family"/>
    <property type="match status" value="1"/>
</dbReference>
<dbReference type="Gene3D" id="1.20.1050.10">
    <property type="match status" value="1"/>
</dbReference>
<evidence type="ECO:0000313" key="3">
    <source>
        <dbReference type="EMBL" id="OAP35861.1"/>
    </source>
</evidence>
<reference evidence="3 4" key="1">
    <citation type="journal article" date="2016" name="Int. J. Syst. Evol. Microbiol.">
        <title>Ensifer glycinis sp. nov., an novel rhizobial species associated with Glycine spp.</title>
        <authorList>
            <person name="Yan H."/>
            <person name="Yan J."/>
            <person name="Sui X.H."/>
            <person name="Wang E.T."/>
            <person name="Chen W.X."/>
            <person name="Zhang X.X."/>
            <person name="Chen W.F."/>
        </authorList>
    </citation>
    <scope>NUCLEOTIDE SEQUENCE [LARGE SCALE GENOMIC DNA]</scope>
    <source>
        <strain evidence="3 4">CCBAU 23380</strain>
    </source>
</reference>